<feature type="compositionally biased region" description="Pro residues" evidence="1">
    <location>
        <begin position="345"/>
        <end position="368"/>
    </location>
</feature>
<protein>
    <submittedName>
        <fullName evidence="4">DUF2272 domain-containing protein</fullName>
    </submittedName>
</protein>
<accession>A0ABY9YGP3</accession>
<evidence type="ECO:0000313" key="5">
    <source>
        <dbReference type="Proteomes" id="UP001305421"/>
    </source>
</evidence>
<dbReference type="Pfam" id="PF10030">
    <property type="entry name" value="DUF2272"/>
    <property type="match status" value="1"/>
</dbReference>
<feature type="compositionally biased region" description="Pro residues" evidence="1">
    <location>
        <begin position="319"/>
        <end position="338"/>
    </location>
</feature>
<dbReference type="InterPro" id="IPR014545">
    <property type="entry name" value="UCP028415"/>
</dbReference>
<dbReference type="RefSeq" id="WP_311184270.1">
    <property type="nucleotide sequence ID" value="NZ_CP115543.1"/>
</dbReference>
<proteinExistence type="predicted"/>
<gene>
    <name evidence="4" type="ORF">PDM28_06920</name>
</gene>
<keyword evidence="5" id="KW-1185">Reference proteome</keyword>
<evidence type="ECO:0000256" key="1">
    <source>
        <dbReference type="SAM" id="MobiDB-lite"/>
    </source>
</evidence>
<sequence length="378" mass="40902">MRPLLLLACLSPAALLLPGTAAAAEVCDIPPRYGLSPLAVSIVRTACNEHRLWYRPFIDAEGRAANLGVSEAERLYLSDDSMPAWQRVVAYWRDSGTLGPMGSQPGATSCMQPFGTRYSDSDCRAFLIDNPWSAAFISWVMSRAGVPGFTRSPRHIDYIRAAYQNSGPYRMSDPAQEKPAPGDLLCYLRDRDETLSYAGLVQQLSGGKVANWKSHCEVVIAANMGGDHTLYLIGGNVMNTVAMRKLPLDRNGRIQLPPARSYDPYGIGCTPGREDECNFNRQDWAALLKLVATSPVGYTPSYPPAPTSATAPVPAYAPTTPPPPTTAQPGVPTTPPPQKLTFPRVVPPRPVPPQSPQSPPPPPQPQQPPNKVDEPQPG</sequence>
<feature type="region of interest" description="Disordered" evidence="1">
    <location>
        <begin position="306"/>
        <end position="378"/>
    </location>
</feature>
<dbReference type="EMBL" id="CP115543">
    <property type="protein sequence ID" value="WNH50027.1"/>
    <property type="molecule type" value="Genomic_DNA"/>
</dbReference>
<reference evidence="4 5" key="1">
    <citation type="submission" date="2022-12" db="EMBL/GenBank/DDBJ databases">
        <title>Two new species, Stenotrophomonas aracearum and Stenotrophomonas oahuensis, isolated from Anthurium (Araceae family) in Hawaii.</title>
        <authorList>
            <person name="Chunag S.C."/>
            <person name="Dobhal S."/>
            <person name="Alvarez A."/>
            <person name="Arif M."/>
        </authorList>
    </citation>
    <scope>NUCLEOTIDE SEQUENCE [LARGE SCALE GENOMIC DNA]</scope>
    <source>
        <strain evidence="4 5">A5588</strain>
    </source>
</reference>
<evidence type="ECO:0000256" key="2">
    <source>
        <dbReference type="SAM" id="SignalP"/>
    </source>
</evidence>
<feature type="chain" id="PRO_5046016524" evidence="2">
    <location>
        <begin position="24"/>
        <end position="378"/>
    </location>
</feature>
<feature type="compositionally biased region" description="Low complexity" evidence="1">
    <location>
        <begin position="307"/>
        <end position="318"/>
    </location>
</feature>
<name>A0ABY9YGP3_9GAMM</name>
<evidence type="ECO:0000313" key="4">
    <source>
        <dbReference type="EMBL" id="WNH50027.1"/>
    </source>
</evidence>
<feature type="signal peptide" evidence="2">
    <location>
        <begin position="1"/>
        <end position="23"/>
    </location>
</feature>
<dbReference type="Proteomes" id="UP001305421">
    <property type="component" value="Chromosome"/>
</dbReference>
<keyword evidence="2" id="KW-0732">Signal</keyword>
<dbReference type="InterPro" id="IPR019262">
    <property type="entry name" value="DUF2272"/>
</dbReference>
<evidence type="ECO:0000259" key="3">
    <source>
        <dbReference type="Pfam" id="PF10030"/>
    </source>
</evidence>
<organism evidence="4 5">
    <name type="scientific">Stenotrophomonas aracearum</name>
    <dbReference type="NCBI Taxonomy" id="3003272"/>
    <lineage>
        <taxon>Bacteria</taxon>
        <taxon>Pseudomonadati</taxon>
        <taxon>Pseudomonadota</taxon>
        <taxon>Gammaproteobacteria</taxon>
        <taxon>Lysobacterales</taxon>
        <taxon>Lysobacteraceae</taxon>
        <taxon>Stenotrophomonas</taxon>
    </lineage>
</organism>
<dbReference type="PIRSF" id="PIRSF028415">
    <property type="entry name" value="UCP028415"/>
    <property type="match status" value="1"/>
</dbReference>
<feature type="domain" description="DUF2272" evidence="3">
    <location>
        <begin position="79"/>
        <end position="290"/>
    </location>
</feature>